<evidence type="ECO:0000313" key="2">
    <source>
        <dbReference type="Proteomes" id="UP000688137"/>
    </source>
</evidence>
<comment type="caution">
    <text evidence="1">The sequence shown here is derived from an EMBL/GenBank/DDBJ whole genome shotgun (WGS) entry which is preliminary data.</text>
</comment>
<dbReference type="Proteomes" id="UP000688137">
    <property type="component" value="Unassembled WGS sequence"/>
</dbReference>
<gene>
    <name evidence="1" type="ORF">PPRIM_AZ9-3.1.T0500242</name>
</gene>
<keyword evidence="2" id="KW-1185">Reference proteome</keyword>
<proteinExistence type="predicted"/>
<dbReference type="EMBL" id="CAJJDM010000050">
    <property type="protein sequence ID" value="CAD8073167.1"/>
    <property type="molecule type" value="Genomic_DNA"/>
</dbReference>
<evidence type="ECO:0000313" key="1">
    <source>
        <dbReference type="EMBL" id="CAD8073167.1"/>
    </source>
</evidence>
<organism evidence="1 2">
    <name type="scientific">Paramecium primaurelia</name>
    <dbReference type="NCBI Taxonomy" id="5886"/>
    <lineage>
        <taxon>Eukaryota</taxon>
        <taxon>Sar</taxon>
        <taxon>Alveolata</taxon>
        <taxon>Ciliophora</taxon>
        <taxon>Intramacronucleata</taxon>
        <taxon>Oligohymenophorea</taxon>
        <taxon>Peniculida</taxon>
        <taxon>Parameciidae</taxon>
        <taxon>Paramecium</taxon>
    </lineage>
</organism>
<reference evidence="1" key="1">
    <citation type="submission" date="2021-01" db="EMBL/GenBank/DDBJ databases">
        <authorList>
            <consortium name="Genoscope - CEA"/>
            <person name="William W."/>
        </authorList>
    </citation>
    <scope>NUCLEOTIDE SEQUENCE</scope>
</reference>
<sequence>MPKNNKLIDVAKYLRRFFHQDQNFQIYYFLEGMKTYQYPMLYQQYYQNGPIGHLGLQSELPMKTNFFINQEDDLQKFIKKPKKYSNYYEAISILMNQICIIYIKLKSTELQQFLIQQQKYLLRMEYFVILQIQEVMLNQNYYLNSQQQKLHIYALIQVREIIQKLILLLLELQSMMINYMIQLNTLNYGLMDQKTSQWNICSFQIQYTFYTYCLS</sequence>
<name>A0A8S1M086_PARPR</name>
<accession>A0A8S1M086</accession>
<dbReference type="AlphaFoldDB" id="A0A8S1M086"/>
<protein>
    <submittedName>
        <fullName evidence="1">Uncharacterized protein</fullName>
    </submittedName>
</protein>